<accession>A0A369KEJ4</accession>
<dbReference type="InterPro" id="IPR036412">
    <property type="entry name" value="HAD-like_sf"/>
</dbReference>
<dbReference type="PRINTS" id="PR00413">
    <property type="entry name" value="HADHALOGNASE"/>
</dbReference>
<keyword evidence="2" id="KW-1185">Reference proteome</keyword>
<dbReference type="InterPro" id="IPR023214">
    <property type="entry name" value="HAD_sf"/>
</dbReference>
<dbReference type="SFLD" id="SFLDG01129">
    <property type="entry name" value="C1.5:_HAD__Beta-PGM__Phosphata"/>
    <property type="match status" value="1"/>
</dbReference>
<dbReference type="SUPFAM" id="SSF56784">
    <property type="entry name" value="HAD-like"/>
    <property type="match status" value="1"/>
</dbReference>
<dbReference type="AlphaFoldDB" id="A0A369KEJ4"/>
<dbReference type="Proteomes" id="UP000253816">
    <property type="component" value="Unassembled WGS sequence"/>
</dbReference>
<gene>
    <name evidence="1" type="ORF">HAT2_00016</name>
</gene>
<name>A0A369KEJ4_9BACT</name>
<comment type="caution">
    <text evidence="1">The sequence shown here is derived from an EMBL/GenBank/DDBJ whole genome shotgun (WGS) entry which is preliminary data.</text>
</comment>
<dbReference type="Gene3D" id="1.10.150.240">
    <property type="entry name" value="Putative phosphatase, domain 2"/>
    <property type="match status" value="1"/>
</dbReference>
<dbReference type="InterPro" id="IPR023198">
    <property type="entry name" value="PGP-like_dom2"/>
</dbReference>
<organism evidence="1 2">
    <name type="scientific">Candidatus Similichlamydia laticola</name>
    <dbReference type="NCBI Taxonomy" id="2170265"/>
    <lineage>
        <taxon>Bacteria</taxon>
        <taxon>Pseudomonadati</taxon>
        <taxon>Chlamydiota</taxon>
        <taxon>Chlamydiia</taxon>
        <taxon>Parachlamydiales</taxon>
        <taxon>Candidatus Parilichlamydiaceae</taxon>
        <taxon>Candidatus Similichlamydia</taxon>
    </lineage>
</organism>
<dbReference type="NCBIfam" id="TIGR01509">
    <property type="entry name" value="HAD-SF-IA-v3"/>
    <property type="match status" value="1"/>
</dbReference>
<dbReference type="PANTHER" id="PTHR18901">
    <property type="entry name" value="2-DEOXYGLUCOSE-6-PHOSPHATE PHOSPHATASE 2"/>
    <property type="match status" value="1"/>
</dbReference>
<dbReference type="Pfam" id="PF13419">
    <property type="entry name" value="HAD_2"/>
    <property type="match status" value="1"/>
</dbReference>
<protein>
    <submittedName>
        <fullName evidence="1">Pseudouridine-5' phosphatase</fullName>
    </submittedName>
</protein>
<sequence length="218" mass="24098">MAPLHSAEIQLCIFDLDGTLVNTERSTKRSWNQALLELGCDPKLYPIDPIVGLSTDQWEHVLPKIYGASFPFEAFFEAFKRMSVDEDLTEIKIMPGARELLIQLKGKGKACGIATSNLRNVAMAILEYMNLLSFFSFVCTRDDVVHAKPDPSLYQLALEKGESSPDQAYALEDSFVGCLAAQSAGLRSILVPTVPLTDAQKAQLHSCEYHTSLLELLS</sequence>
<dbReference type="SFLD" id="SFLDS00003">
    <property type="entry name" value="Haloacid_Dehalogenase"/>
    <property type="match status" value="1"/>
</dbReference>
<evidence type="ECO:0000313" key="1">
    <source>
        <dbReference type="EMBL" id="RDB31870.1"/>
    </source>
</evidence>
<dbReference type="EMBL" id="QQBG01000002">
    <property type="protein sequence ID" value="RDB31870.1"/>
    <property type="molecule type" value="Genomic_DNA"/>
</dbReference>
<dbReference type="PANTHER" id="PTHR18901:SF38">
    <property type="entry name" value="PSEUDOURIDINE-5'-PHOSPHATASE"/>
    <property type="match status" value="1"/>
</dbReference>
<dbReference type="InterPro" id="IPR041492">
    <property type="entry name" value="HAD_2"/>
</dbReference>
<proteinExistence type="predicted"/>
<dbReference type="Gene3D" id="3.40.50.1000">
    <property type="entry name" value="HAD superfamily/HAD-like"/>
    <property type="match status" value="1"/>
</dbReference>
<reference evidence="1 2" key="1">
    <citation type="submission" date="2018-07" db="EMBL/GenBank/DDBJ databases">
        <title>Comparative genomics of the Candidatus Parilichlamydiaceae reveals evidence of convergent evolution and genome reduction in the phylum Chlamydiae.</title>
        <authorList>
            <person name="Taylor-Brown A."/>
            <person name="Polkinghorne A."/>
        </authorList>
    </citation>
    <scope>NUCLEOTIDE SEQUENCE [LARGE SCALE GENOMIC DNA]</scope>
    <source>
        <strain evidence="1 2">Hat2</strain>
    </source>
</reference>
<dbReference type="CDD" id="cd07505">
    <property type="entry name" value="HAD_BPGM-like"/>
    <property type="match status" value="1"/>
</dbReference>
<dbReference type="InterPro" id="IPR006439">
    <property type="entry name" value="HAD-SF_hydro_IA"/>
</dbReference>
<dbReference type="OrthoDB" id="9797743at2"/>
<evidence type="ECO:0000313" key="2">
    <source>
        <dbReference type="Proteomes" id="UP000253816"/>
    </source>
</evidence>
<dbReference type="RefSeq" id="WP_114544014.1">
    <property type="nucleotide sequence ID" value="NZ_QQBG01000002.1"/>
</dbReference>